<evidence type="ECO:0000313" key="6">
    <source>
        <dbReference type="Proteomes" id="UP000682877"/>
    </source>
</evidence>
<feature type="compositionally biased region" description="Low complexity" evidence="3">
    <location>
        <begin position="39"/>
        <end position="48"/>
    </location>
</feature>
<protein>
    <recommendedName>
        <fullName evidence="2">Eukaryotic translation initiation factor 3 subunit M</fullName>
        <shortName evidence="2">eIF3m</shortName>
    </recommendedName>
</protein>
<dbReference type="PANTHER" id="PTHR15350:SF16">
    <property type="entry name" value="EUKARYOTIC TRANSLATION INITIATION FACTOR 3 SUBUNIT M"/>
    <property type="match status" value="1"/>
</dbReference>
<dbReference type="GO" id="GO:0033290">
    <property type="term" value="C:eukaryotic 48S preinitiation complex"/>
    <property type="evidence" value="ECO:0007669"/>
    <property type="project" value="UniProtKB-UniRule"/>
</dbReference>
<evidence type="ECO:0000259" key="4">
    <source>
        <dbReference type="PROSITE" id="PS50250"/>
    </source>
</evidence>
<dbReference type="PANTHER" id="PTHR15350">
    <property type="entry name" value="COP9 SIGNALOSOME COMPLEX SUBUNIT 7/DENDRITIC CELL PROTEIN GA17"/>
    <property type="match status" value="1"/>
</dbReference>
<organism evidence="5 6">
    <name type="scientific">Arabidopsis arenosa</name>
    <name type="common">Sand rock-cress</name>
    <name type="synonym">Cardaminopsis arenosa</name>
    <dbReference type="NCBI Taxonomy" id="38785"/>
    <lineage>
        <taxon>Eukaryota</taxon>
        <taxon>Viridiplantae</taxon>
        <taxon>Streptophyta</taxon>
        <taxon>Embryophyta</taxon>
        <taxon>Tracheophyta</taxon>
        <taxon>Spermatophyta</taxon>
        <taxon>Magnoliopsida</taxon>
        <taxon>eudicotyledons</taxon>
        <taxon>Gunneridae</taxon>
        <taxon>Pentapetalae</taxon>
        <taxon>rosids</taxon>
        <taxon>malvids</taxon>
        <taxon>Brassicales</taxon>
        <taxon>Brassicaceae</taxon>
        <taxon>Camelineae</taxon>
        <taxon>Arabidopsis</taxon>
    </lineage>
</organism>
<dbReference type="HAMAP" id="MF_03012">
    <property type="entry name" value="eIF3m"/>
    <property type="match status" value="1"/>
</dbReference>
<dbReference type="GO" id="GO:0016282">
    <property type="term" value="C:eukaryotic 43S preinitiation complex"/>
    <property type="evidence" value="ECO:0007669"/>
    <property type="project" value="UniProtKB-UniRule"/>
</dbReference>
<dbReference type="PROSITE" id="PS50250">
    <property type="entry name" value="PCI"/>
    <property type="match status" value="1"/>
</dbReference>
<dbReference type="GO" id="GO:0071541">
    <property type="term" value="C:eukaryotic translation initiation factor 3 complex, eIF3m"/>
    <property type="evidence" value="ECO:0007669"/>
    <property type="project" value="UniProtKB-UniRule"/>
</dbReference>
<evidence type="ECO:0000256" key="2">
    <source>
        <dbReference type="HAMAP-Rule" id="MF_03012"/>
    </source>
</evidence>
<evidence type="ECO:0000313" key="5">
    <source>
        <dbReference type="EMBL" id="CAE6103158.1"/>
    </source>
</evidence>
<name>A0A8S2AHI6_ARAAE</name>
<dbReference type="Pfam" id="PF01399">
    <property type="entry name" value="PCI"/>
    <property type="match status" value="1"/>
</dbReference>
<keyword evidence="6" id="KW-1185">Reference proteome</keyword>
<dbReference type="InterPro" id="IPR000717">
    <property type="entry name" value="PCI_dom"/>
</dbReference>
<dbReference type="GO" id="GO:0001732">
    <property type="term" value="P:formation of cytoplasmic translation initiation complex"/>
    <property type="evidence" value="ECO:0007669"/>
    <property type="project" value="UniProtKB-UniRule"/>
</dbReference>
<keyword evidence="2" id="KW-0963">Cytoplasm</keyword>
<evidence type="ECO:0000256" key="1">
    <source>
        <dbReference type="ARBA" id="ARBA00008482"/>
    </source>
</evidence>
<comment type="subcellular location">
    <subcellularLocation>
        <location evidence="2">Cytoplasm</location>
    </subcellularLocation>
</comment>
<gene>
    <name evidence="5" type="ORF">AARE701A_LOCUS15330</name>
</gene>
<reference evidence="5" key="1">
    <citation type="submission" date="2021-01" db="EMBL/GenBank/DDBJ databases">
        <authorList>
            <person name="Bezrukov I."/>
        </authorList>
    </citation>
    <scope>NUCLEOTIDE SEQUENCE</scope>
</reference>
<feature type="compositionally biased region" description="Polar residues" evidence="3">
    <location>
        <begin position="24"/>
        <end position="38"/>
    </location>
</feature>
<proteinExistence type="inferred from homology"/>
<comment type="similarity">
    <text evidence="2">Belongs to the eIF-3 subunit M family.</text>
</comment>
<feature type="compositionally biased region" description="Polar residues" evidence="3">
    <location>
        <begin position="80"/>
        <end position="94"/>
    </location>
</feature>
<dbReference type="InterPro" id="IPR045237">
    <property type="entry name" value="COPS7/eIF3m"/>
</dbReference>
<keyword evidence="2" id="KW-0396">Initiation factor</keyword>
<keyword evidence="2" id="KW-0648">Protein biosynthesis</keyword>
<dbReference type="SMART" id="SM00088">
    <property type="entry name" value="PINT"/>
    <property type="match status" value="1"/>
</dbReference>
<accession>A0A8S2AHI6</accession>
<dbReference type="Proteomes" id="UP000682877">
    <property type="component" value="Chromosome 6"/>
</dbReference>
<dbReference type="EMBL" id="LR999456">
    <property type="protein sequence ID" value="CAE6103158.1"/>
    <property type="molecule type" value="Genomic_DNA"/>
</dbReference>
<feature type="domain" description="PCI" evidence="4">
    <location>
        <begin position="328"/>
        <end position="497"/>
    </location>
</feature>
<dbReference type="AlphaFoldDB" id="A0A8S2AHI6"/>
<comment type="subunit">
    <text evidence="2">Component of the eukaryotic translation initiation factor 3 (eIF-3) complex.</text>
</comment>
<dbReference type="InterPro" id="IPR027528">
    <property type="entry name" value="eIF3m"/>
</dbReference>
<comment type="similarity">
    <text evidence="1">Belongs to the CSN7/EIF3M family. CSN7 subfamily.</text>
</comment>
<evidence type="ECO:0000256" key="3">
    <source>
        <dbReference type="SAM" id="MobiDB-lite"/>
    </source>
</evidence>
<sequence>MGKARGVNSGGGESSLGYLFGSGESVSKPSKPTANTSFTTTTTTTTTTDGAGGRPKTTTTTTTTGDKNKTEENSAGVRGSPNNYYRSDGQNCGNFLTERPSTKVHAAPGGGSSLGYLFGSGPSDSVEEIQNSEQRMTTIVPTSEVDPYLAIVRFTSQLAWADAGPEVAEPEVSRLCREAEDVIIDGKWLGLATLMVTSADLVSSKISEKDLECTYTIICSLVKNVTSPEEVLEMVKVIALKVVQQPTDKATLRLRILFNLYNLLDHPNARFQVYMKALELAVNGKVTEYIVPSFKKIDSFLKEWNIDIKDQREVFLSIAKVLRENKSLAKESLQFVTKYLATFSNEDTQVLSEAKEEAVRAVIEFVKAPSTFQCDLYDMPAVAQLEKEPNNAPVYQLLKIFLTQRLDAYMEFQNANSGFLQTYGLVEEDCVAKMRLLSLVDLASDESGKIPYASIKNTLQVNDEEVEMWVVKAITAKLVDCKMDQMNQVFGQKQWKSLQTKLAAWRDNVRNVISTIEANKATEEGTQTSSAAQGLTVR</sequence>
<dbReference type="GO" id="GO:0003743">
    <property type="term" value="F:translation initiation factor activity"/>
    <property type="evidence" value="ECO:0007669"/>
    <property type="project" value="UniProtKB-UniRule"/>
</dbReference>
<comment type="function">
    <text evidence="2">Component of the eukaryotic translation initiation factor 3 (eIF-3) complex, which is involved in protein synthesis of a specialized repertoire of mRNAs and, together with other initiation factors, stimulates binding of mRNA and methionyl-tRNAi to the 40S ribosome. The eIF-3 complex specifically targets and initiates translation of a subset of mRNAs involved in cell proliferation.</text>
</comment>
<feature type="region of interest" description="Disordered" evidence="3">
    <location>
        <begin position="1"/>
        <end position="95"/>
    </location>
</feature>